<dbReference type="FunFam" id="2.40.10.10:FF:000003">
    <property type="entry name" value="Transmembrane serine protease 3"/>
    <property type="match status" value="1"/>
</dbReference>
<keyword evidence="3" id="KW-0720">Serine protease</keyword>
<accession>A0A226MTI9</accession>
<dbReference type="Pfam" id="PF00089">
    <property type="entry name" value="Trypsin"/>
    <property type="match status" value="1"/>
</dbReference>
<feature type="non-terminal residue" evidence="11">
    <location>
        <position position="1"/>
    </location>
</feature>
<evidence type="ECO:0000256" key="8">
    <source>
        <dbReference type="SAM" id="Phobius"/>
    </source>
</evidence>
<keyword evidence="4 6" id="KW-1015">Disulfide bond</keyword>
<dbReference type="Gene3D" id="2.40.10.10">
    <property type="entry name" value="Trypsin-like serine proteases"/>
    <property type="match status" value="2"/>
</dbReference>
<comment type="caution">
    <text evidence="11">The sequence shown here is derived from an EMBL/GenBank/DDBJ whole genome shotgun (WGS) entry which is preliminary data.</text>
</comment>
<dbReference type="Pfam" id="PF15494">
    <property type="entry name" value="SRCR_2"/>
    <property type="match status" value="1"/>
</dbReference>
<evidence type="ECO:0000313" key="11">
    <source>
        <dbReference type="EMBL" id="OXB58626.1"/>
    </source>
</evidence>
<keyword evidence="1" id="KW-0645">Protease</keyword>
<evidence type="ECO:0008006" key="13">
    <source>
        <dbReference type="Google" id="ProtNLM"/>
    </source>
</evidence>
<dbReference type="SUPFAM" id="SSF57424">
    <property type="entry name" value="LDL receptor-like module"/>
    <property type="match status" value="1"/>
</dbReference>
<evidence type="ECO:0000256" key="2">
    <source>
        <dbReference type="ARBA" id="ARBA00022801"/>
    </source>
</evidence>
<keyword evidence="2" id="KW-0378">Hydrolase</keyword>
<dbReference type="PANTHER" id="PTHR24252:SF27">
    <property type="entry name" value="TRANSMEMBRANE PROTEASE SERINE 3-LIKE"/>
    <property type="match status" value="1"/>
</dbReference>
<dbReference type="Gene3D" id="3.10.250.10">
    <property type="entry name" value="SRCR-like domain"/>
    <property type="match status" value="1"/>
</dbReference>
<protein>
    <recommendedName>
        <fullName evidence="13">Peptidase S1 domain-containing protein</fullName>
    </recommendedName>
</protein>
<dbReference type="InterPro" id="IPR033116">
    <property type="entry name" value="TRYPSIN_SER"/>
</dbReference>
<dbReference type="PROSITE" id="PS00135">
    <property type="entry name" value="TRYPSIN_SER"/>
    <property type="match status" value="1"/>
</dbReference>
<dbReference type="PANTHER" id="PTHR24252">
    <property type="entry name" value="ACROSIN-RELATED"/>
    <property type="match status" value="1"/>
</dbReference>
<name>A0A226MTI9_CALSU</name>
<dbReference type="CDD" id="cd00112">
    <property type="entry name" value="LDLa"/>
    <property type="match status" value="1"/>
</dbReference>
<dbReference type="Pfam" id="PF00057">
    <property type="entry name" value="Ldl_recept_a"/>
    <property type="match status" value="1"/>
</dbReference>
<evidence type="ECO:0000256" key="1">
    <source>
        <dbReference type="ARBA" id="ARBA00022670"/>
    </source>
</evidence>
<evidence type="ECO:0000256" key="4">
    <source>
        <dbReference type="ARBA" id="ARBA00023157"/>
    </source>
</evidence>
<evidence type="ECO:0000256" key="5">
    <source>
        <dbReference type="ARBA" id="ARBA00023180"/>
    </source>
</evidence>
<dbReference type="SMART" id="SM00202">
    <property type="entry name" value="SR"/>
    <property type="match status" value="1"/>
</dbReference>
<dbReference type="InterPro" id="IPR001190">
    <property type="entry name" value="SRCR"/>
</dbReference>
<keyword evidence="8" id="KW-0472">Membrane</keyword>
<dbReference type="SMART" id="SM00020">
    <property type="entry name" value="Tryp_SPc"/>
    <property type="match status" value="1"/>
</dbReference>
<evidence type="ECO:0000256" key="7">
    <source>
        <dbReference type="PROSITE-ProRule" id="PRU00196"/>
    </source>
</evidence>
<comment type="caution">
    <text evidence="7">Lacks conserved residue(s) required for the propagation of feature annotation.</text>
</comment>
<dbReference type="InterPro" id="IPR043504">
    <property type="entry name" value="Peptidase_S1_PA_chymotrypsin"/>
</dbReference>
<dbReference type="PROSITE" id="PS01209">
    <property type="entry name" value="LDLRA_1"/>
    <property type="match status" value="1"/>
</dbReference>
<evidence type="ECO:0000256" key="3">
    <source>
        <dbReference type="ARBA" id="ARBA00022825"/>
    </source>
</evidence>
<dbReference type="InterPro" id="IPR023415">
    <property type="entry name" value="LDLR_class-A_CS"/>
</dbReference>
<dbReference type="InterPro" id="IPR036055">
    <property type="entry name" value="LDL_receptor-like_sf"/>
</dbReference>
<dbReference type="OrthoDB" id="6380398at2759"/>
<dbReference type="InterPro" id="IPR001314">
    <property type="entry name" value="Peptidase_S1A"/>
</dbReference>
<keyword evidence="12" id="KW-1185">Reference proteome</keyword>
<dbReference type="PROSITE" id="PS50068">
    <property type="entry name" value="LDLRA_2"/>
    <property type="match status" value="1"/>
</dbReference>
<feature type="domain" description="Peptidase S1" evidence="9">
    <location>
        <begin position="202"/>
        <end position="391"/>
    </location>
</feature>
<dbReference type="SUPFAM" id="SSF56487">
    <property type="entry name" value="SRCR-like"/>
    <property type="match status" value="1"/>
</dbReference>
<feature type="transmembrane region" description="Helical" evidence="8">
    <location>
        <begin position="65"/>
        <end position="88"/>
    </location>
</feature>
<dbReference type="SMART" id="SM00192">
    <property type="entry name" value="LDLa"/>
    <property type="match status" value="1"/>
</dbReference>
<organism evidence="11 12">
    <name type="scientific">Callipepla squamata</name>
    <name type="common">Scaled quail</name>
    <dbReference type="NCBI Taxonomy" id="9009"/>
    <lineage>
        <taxon>Eukaryota</taxon>
        <taxon>Metazoa</taxon>
        <taxon>Chordata</taxon>
        <taxon>Craniata</taxon>
        <taxon>Vertebrata</taxon>
        <taxon>Euteleostomi</taxon>
        <taxon>Archelosauria</taxon>
        <taxon>Archosauria</taxon>
        <taxon>Dinosauria</taxon>
        <taxon>Saurischia</taxon>
        <taxon>Theropoda</taxon>
        <taxon>Coelurosauria</taxon>
        <taxon>Aves</taxon>
        <taxon>Neognathae</taxon>
        <taxon>Galloanserae</taxon>
        <taxon>Galliformes</taxon>
        <taxon>Odontophoridae</taxon>
        <taxon>Callipepla</taxon>
    </lineage>
</organism>
<sequence>QAQGANPATGSLEIISITEDGPPVPEIQFSFKRFFSIQVRVDPSADGSGDIEPPSMCQVLISPKYLPYVCAVFFVVILAVATGLGVQYNCIGKFRCRSSFKCIQKSARCNGVFNCKEGEDEYGCVRLSGKRAVLQVFTSGSWRTVCSDDWKAEYGNTTCKHLGFSREECTSGNVIILKCLAQETNDNLRVLFKVSHSLLPLCFSLYLPSSWSVQVGFVTQQDTQVHPYSVEKIIYHRNYKPKTMGNDIALMKLAVPLAFNGHIEPICLPNFGEQFPEGKMCWVSGWGATVEGGDTSDTMNYAGVPLISNRICNHRDVYGGIITSSMLCAGFLKGGVDTCQGDSGGPLACEDMSIWKLVGTTSFGVGCAEANKPGVYSRTTSFLGWIHEQMEVWFCPVSISSYSFTSPVGFIPYLSQLSFAV</sequence>
<dbReference type="PRINTS" id="PR00722">
    <property type="entry name" value="CHYMOTRYPSIN"/>
</dbReference>
<dbReference type="Proteomes" id="UP000198323">
    <property type="component" value="Unassembled WGS sequence"/>
</dbReference>
<dbReference type="STRING" id="9009.A0A226MTI9"/>
<dbReference type="PROSITE" id="PS50287">
    <property type="entry name" value="SRCR_2"/>
    <property type="match status" value="1"/>
</dbReference>
<dbReference type="InterPro" id="IPR036772">
    <property type="entry name" value="SRCR-like_dom_sf"/>
</dbReference>
<dbReference type="InterPro" id="IPR001254">
    <property type="entry name" value="Trypsin_dom"/>
</dbReference>
<keyword evidence="5" id="KW-0325">Glycoprotein</keyword>
<dbReference type="InterPro" id="IPR009003">
    <property type="entry name" value="Peptidase_S1_PA"/>
</dbReference>
<evidence type="ECO:0000256" key="6">
    <source>
        <dbReference type="PROSITE-ProRule" id="PRU00124"/>
    </source>
</evidence>
<dbReference type="CDD" id="cd00190">
    <property type="entry name" value="Tryp_SPc"/>
    <property type="match status" value="1"/>
</dbReference>
<dbReference type="GO" id="GO:0004252">
    <property type="term" value="F:serine-type endopeptidase activity"/>
    <property type="evidence" value="ECO:0007669"/>
    <property type="project" value="InterPro"/>
</dbReference>
<dbReference type="GO" id="GO:0016020">
    <property type="term" value="C:membrane"/>
    <property type="evidence" value="ECO:0007669"/>
    <property type="project" value="InterPro"/>
</dbReference>
<evidence type="ECO:0000259" key="9">
    <source>
        <dbReference type="PROSITE" id="PS50240"/>
    </source>
</evidence>
<evidence type="ECO:0000259" key="10">
    <source>
        <dbReference type="PROSITE" id="PS50287"/>
    </source>
</evidence>
<gene>
    <name evidence="11" type="ORF">ASZ78_007620</name>
</gene>
<dbReference type="Gene3D" id="4.10.400.10">
    <property type="entry name" value="Low-density Lipoprotein Receptor"/>
    <property type="match status" value="1"/>
</dbReference>
<dbReference type="FunFam" id="4.10.400.10:FF:000173">
    <property type="entry name" value="Transmembrane protease serine 3"/>
    <property type="match status" value="1"/>
</dbReference>
<feature type="disulfide bond" evidence="6">
    <location>
        <begin position="109"/>
        <end position="124"/>
    </location>
</feature>
<dbReference type="InterPro" id="IPR002172">
    <property type="entry name" value="LDrepeatLR_classA_rpt"/>
</dbReference>
<feature type="disulfide bond" evidence="6">
    <location>
        <begin position="90"/>
        <end position="102"/>
    </location>
</feature>
<keyword evidence="8" id="KW-0812">Transmembrane</keyword>
<dbReference type="GO" id="GO:0006508">
    <property type="term" value="P:proteolysis"/>
    <property type="evidence" value="ECO:0007669"/>
    <property type="project" value="UniProtKB-KW"/>
</dbReference>
<dbReference type="AlphaFoldDB" id="A0A226MTI9"/>
<keyword evidence="8" id="KW-1133">Transmembrane helix</keyword>
<dbReference type="SUPFAM" id="SSF50494">
    <property type="entry name" value="Trypsin-like serine proteases"/>
    <property type="match status" value="1"/>
</dbReference>
<dbReference type="EMBL" id="MCFN01000456">
    <property type="protein sequence ID" value="OXB58626.1"/>
    <property type="molecule type" value="Genomic_DNA"/>
</dbReference>
<reference evidence="11 12" key="1">
    <citation type="submission" date="2016-07" db="EMBL/GenBank/DDBJ databases">
        <title>Disparate Historic Effective Population Sizes Predicted by Modern Levels of Genome Diversity for the Scaled Quail (Callipepla squamata) and the Northern Bobwhite (Colinus virginianus): Inferences from First and Second Generation Draft Genome Assemblies for Sympatric New World Quail.</title>
        <authorList>
            <person name="Oldeschulte D.L."/>
            <person name="Halley Y.A."/>
            <person name="Bhattarai E.K."/>
            <person name="Brashear W.A."/>
            <person name="Hill J."/>
            <person name="Metz R.P."/>
            <person name="Johnson C.D."/>
            <person name="Rollins D."/>
            <person name="Peterson M.J."/>
            <person name="Bickhart D.M."/>
            <person name="Decker J.E."/>
            <person name="Seabury C.M."/>
        </authorList>
    </citation>
    <scope>NUCLEOTIDE SEQUENCE [LARGE SCALE GENOMIC DNA]</scope>
    <source>
        <strain evidence="11 12">Texas</strain>
        <tissue evidence="11">Leg muscle</tissue>
    </source>
</reference>
<feature type="domain" description="SRCR" evidence="10">
    <location>
        <begin position="113"/>
        <end position="165"/>
    </location>
</feature>
<evidence type="ECO:0000313" key="12">
    <source>
        <dbReference type="Proteomes" id="UP000198323"/>
    </source>
</evidence>
<proteinExistence type="predicted"/>
<dbReference type="PROSITE" id="PS50240">
    <property type="entry name" value="TRYPSIN_DOM"/>
    <property type="match status" value="1"/>
</dbReference>